<evidence type="ECO:0000259" key="4">
    <source>
        <dbReference type="Pfam" id="PF08241"/>
    </source>
</evidence>
<dbReference type="Pfam" id="PF08241">
    <property type="entry name" value="Methyltransf_11"/>
    <property type="match status" value="1"/>
</dbReference>
<protein>
    <submittedName>
        <fullName evidence="5">Class I SAM-dependent methyltransferase</fullName>
    </submittedName>
</protein>
<dbReference type="PANTHER" id="PTHR43464:SF19">
    <property type="entry name" value="UBIQUINONE BIOSYNTHESIS O-METHYLTRANSFERASE, MITOCHONDRIAL"/>
    <property type="match status" value="1"/>
</dbReference>
<dbReference type="Proteomes" id="UP001218579">
    <property type="component" value="Unassembled WGS sequence"/>
</dbReference>
<sequence>MLEALRTRFNTLWQTDEAFNDPGHASDDAETILRVAGHGRALDVGCGNGSLVRALIRQGMDAFGIDISDVAIKRSALLTPDRFFEGQAQDLPFEDGRFDVVFSRFCLDELDENALTKALAEMKRVCSGPLILVVRTSAHANADTLPRFMDRNQWEEYLLAASFRKHPDHYVLNHLLNLHNGMPEAFFIMERGLEDESFLCMAGIESDARAFLAHRAALYVRPHDVVAVADTDAATAYVVARRTRAATVIAIAERAQAAMKAYSLPELPLHFTNQDANVIADTAIVYTSRNVIDELITPRWQLTPGGRLILFISGRPDLEIVSVASWKLETWLSLDVPAKGPPRILDRLQSETAERLCDECLHFLVFSLTPFFPLPLGLDRQPAPFKGTPMENYLNPWLMRALIVIGSRVENADIRKDWANHTLETLPWQSPDVGAALCNLIYMQLEDVEMDANLFEKARNYLTCAPANTTVLRWQISIAYALALRSRNHGQFFEMEQYLEYVLDRPAQDYSPLLLTKTVGAALMLAMLQLATGRQIEAASLLEKTYFEVRKLVGNALVGSNELPEAYETSEIVQIINGLGEMAAMAANLRQRIVRSSLLYEQKPNSMEIELEKSKQQIAKISAEFQSTIDYLAKVTEARDFFQGLYSVTAARLKSLNASE</sequence>
<evidence type="ECO:0000313" key="5">
    <source>
        <dbReference type="EMBL" id="MDC7676499.1"/>
    </source>
</evidence>
<gene>
    <name evidence="5" type="ORF">PQU98_10180</name>
</gene>
<evidence type="ECO:0000256" key="1">
    <source>
        <dbReference type="ARBA" id="ARBA00022603"/>
    </source>
</evidence>
<keyword evidence="1 5" id="KW-0489">Methyltransferase</keyword>
<keyword evidence="6" id="KW-1185">Reference proteome</keyword>
<evidence type="ECO:0000313" key="6">
    <source>
        <dbReference type="Proteomes" id="UP001218579"/>
    </source>
</evidence>
<dbReference type="CDD" id="cd02440">
    <property type="entry name" value="AdoMet_MTases"/>
    <property type="match status" value="1"/>
</dbReference>
<keyword evidence="2" id="KW-0808">Transferase</keyword>
<dbReference type="GO" id="GO:0008168">
    <property type="term" value="F:methyltransferase activity"/>
    <property type="evidence" value="ECO:0007669"/>
    <property type="project" value="UniProtKB-KW"/>
</dbReference>
<dbReference type="Gene3D" id="3.40.50.150">
    <property type="entry name" value="Vaccinia Virus protein VP39"/>
    <property type="match status" value="1"/>
</dbReference>
<proteinExistence type="predicted"/>
<reference evidence="5 6" key="1">
    <citation type="submission" date="2023-01" db="EMBL/GenBank/DDBJ databases">
        <title>Novel species of the genus Asticcacaulis isolated from rivers.</title>
        <authorList>
            <person name="Lu H."/>
        </authorList>
    </citation>
    <scope>NUCLEOTIDE SEQUENCE [LARGE SCALE GENOMIC DNA]</scope>
    <source>
        <strain evidence="5 6">LKC15W</strain>
    </source>
</reference>
<dbReference type="EMBL" id="JAQQKV010000002">
    <property type="protein sequence ID" value="MDC7676499.1"/>
    <property type="molecule type" value="Genomic_DNA"/>
</dbReference>
<dbReference type="InterPro" id="IPR029063">
    <property type="entry name" value="SAM-dependent_MTases_sf"/>
</dbReference>
<feature type="domain" description="Methyltransferase type 11" evidence="4">
    <location>
        <begin position="42"/>
        <end position="126"/>
    </location>
</feature>
<name>A0ABT5HJS9_9CAUL</name>
<dbReference type="InterPro" id="IPR013216">
    <property type="entry name" value="Methyltransf_11"/>
</dbReference>
<evidence type="ECO:0000256" key="3">
    <source>
        <dbReference type="ARBA" id="ARBA00022691"/>
    </source>
</evidence>
<evidence type="ECO:0000256" key="2">
    <source>
        <dbReference type="ARBA" id="ARBA00022679"/>
    </source>
</evidence>
<comment type="caution">
    <text evidence="5">The sequence shown here is derived from an EMBL/GenBank/DDBJ whole genome shotgun (WGS) entry which is preliminary data.</text>
</comment>
<dbReference type="GO" id="GO:0032259">
    <property type="term" value="P:methylation"/>
    <property type="evidence" value="ECO:0007669"/>
    <property type="project" value="UniProtKB-KW"/>
</dbReference>
<keyword evidence="3" id="KW-0949">S-adenosyl-L-methionine</keyword>
<accession>A0ABT5HJS9</accession>
<dbReference type="SUPFAM" id="SSF53335">
    <property type="entry name" value="S-adenosyl-L-methionine-dependent methyltransferases"/>
    <property type="match status" value="1"/>
</dbReference>
<dbReference type="PANTHER" id="PTHR43464">
    <property type="entry name" value="METHYLTRANSFERASE"/>
    <property type="match status" value="1"/>
</dbReference>
<organism evidence="5 6">
    <name type="scientific">Asticcacaulis machinosus</name>
    <dbReference type="NCBI Taxonomy" id="2984211"/>
    <lineage>
        <taxon>Bacteria</taxon>
        <taxon>Pseudomonadati</taxon>
        <taxon>Pseudomonadota</taxon>
        <taxon>Alphaproteobacteria</taxon>
        <taxon>Caulobacterales</taxon>
        <taxon>Caulobacteraceae</taxon>
        <taxon>Asticcacaulis</taxon>
    </lineage>
</organism>
<dbReference type="RefSeq" id="WP_272744834.1">
    <property type="nucleotide sequence ID" value="NZ_JAQQKV010000002.1"/>
</dbReference>